<dbReference type="SUPFAM" id="SSF55383">
    <property type="entry name" value="Copper amine oxidase, domain N"/>
    <property type="match status" value="1"/>
</dbReference>
<sequence length="240" mass="27133">MKRKQRNLLVGLIAGSLLITGTAYSKTITQNIAVRFAQIQLFANGEPVKTAAEPFIYKNNVYAPMETVAKAMDIQYEWDNKTPALRFSNHSPVPKKLWEEAARGNYPVKYDPADPKSIPPKLQLLNDTYINLSGKSNTEFLVMYSYTSFEDVTSATYVSLFQNDKGKTRRISTLKVFDAKEIKELWREQDVVYNDKTKQIFAFNHAMKVTQTGVGKGDVLEACVIGYKDGKLVKVSDIKK</sequence>
<name>A0A0F7BZF8_BRELA</name>
<feature type="domain" description="Copper amine oxidase-like N-terminal" evidence="1">
    <location>
        <begin position="21"/>
        <end position="83"/>
    </location>
</feature>
<dbReference type="InterPro" id="IPR012854">
    <property type="entry name" value="Cu_amine_oxidase-like_N"/>
</dbReference>
<evidence type="ECO:0000313" key="2">
    <source>
        <dbReference type="EMBL" id="AKF93758.1"/>
    </source>
</evidence>
<dbReference type="InterPro" id="IPR036582">
    <property type="entry name" value="Mao_N_sf"/>
</dbReference>
<proteinExistence type="predicted"/>
<dbReference type="AlphaFoldDB" id="A0A0F7BZF8"/>
<dbReference type="RefSeq" id="WP_031412673.1">
    <property type="nucleotide sequence ID" value="NZ_CP011074.1"/>
</dbReference>
<dbReference type="EMBL" id="CP011074">
    <property type="protein sequence ID" value="AKF93758.1"/>
    <property type="molecule type" value="Genomic_DNA"/>
</dbReference>
<gene>
    <name evidence="2" type="ORF">EX87_09035</name>
</gene>
<protein>
    <recommendedName>
        <fullName evidence="1">Copper amine oxidase-like N-terminal domain-containing protein</fullName>
    </recommendedName>
</protein>
<organism evidence="2">
    <name type="scientific">Brevibacillus laterosporus</name>
    <name type="common">Bacillus laterosporus</name>
    <dbReference type="NCBI Taxonomy" id="1465"/>
    <lineage>
        <taxon>Bacteria</taxon>
        <taxon>Bacillati</taxon>
        <taxon>Bacillota</taxon>
        <taxon>Bacilli</taxon>
        <taxon>Bacillales</taxon>
        <taxon>Paenibacillaceae</taxon>
        <taxon>Brevibacillus</taxon>
    </lineage>
</organism>
<accession>A0A0F7BZF8</accession>
<dbReference type="Pfam" id="PF07833">
    <property type="entry name" value="Cu_amine_oxidN1"/>
    <property type="match status" value="1"/>
</dbReference>
<evidence type="ECO:0000259" key="1">
    <source>
        <dbReference type="Pfam" id="PF07833"/>
    </source>
</evidence>
<reference evidence="2" key="1">
    <citation type="submission" date="2015-03" db="EMBL/GenBank/DDBJ databases">
        <title>MIGS Cultured Bacterial/Archaeal sample from Brevibacillus laterosporus.</title>
        <authorList>
            <person name="Zeng D."/>
            <person name="Zhu L."/>
            <person name="Dong G."/>
            <person name="Ye W."/>
            <person name="Ren D."/>
            <person name="Wu L."/>
            <person name="Xu J."/>
            <person name="Li G."/>
            <person name="Guo L."/>
        </authorList>
    </citation>
    <scope>NUCLEOTIDE SEQUENCE</scope>
    <source>
        <strain evidence="2">B9</strain>
    </source>
</reference>